<feature type="coiled-coil region" evidence="1">
    <location>
        <begin position="1174"/>
        <end position="1247"/>
    </location>
</feature>
<feature type="compositionally biased region" description="Basic and acidic residues" evidence="2">
    <location>
        <begin position="258"/>
        <end position="273"/>
    </location>
</feature>
<feature type="coiled-coil region" evidence="1">
    <location>
        <begin position="696"/>
        <end position="737"/>
    </location>
</feature>
<evidence type="ECO:0000256" key="2">
    <source>
        <dbReference type="SAM" id="MobiDB-lite"/>
    </source>
</evidence>
<feature type="coiled-coil region" evidence="1">
    <location>
        <begin position="1018"/>
        <end position="1127"/>
    </location>
</feature>
<comment type="caution">
    <text evidence="3">The sequence shown here is derived from an EMBL/GenBank/DDBJ whole genome shotgun (WGS) entry which is preliminary data.</text>
</comment>
<keyword evidence="1" id="KW-0175">Coiled coil</keyword>
<feature type="region of interest" description="Disordered" evidence="2">
    <location>
        <begin position="353"/>
        <end position="388"/>
    </location>
</feature>
<reference evidence="3" key="1">
    <citation type="submission" date="2022-03" db="EMBL/GenBank/DDBJ databases">
        <title>Draft genome sequence of Aduncisulcus paluster, a free-living microaerophilic Fornicata.</title>
        <authorList>
            <person name="Yuyama I."/>
            <person name="Kume K."/>
            <person name="Tamura T."/>
            <person name="Inagaki Y."/>
            <person name="Hashimoto T."/>
        </authorList>
    </citation>
    <scope>NUCLEOTIDE SEQUENCE</scope>
    <source>
        <strain evidence="3">NY0171</strain>
    </source>
</reference>
<keyword evidence="4" id="KW-1185">Reference proteome</keyword>
<feature type="region of interest" description="Disordered" evidence="2">
    <location>
        <begin position="258"/>
        <end position="294"/>
    </location>
</feature>
<dbReference type="Proteomes" id="UP001057375">
    <property type="component" value="Unassembled WGS sequence"/>
</dbReference>
<dbReference type="EMBL" id="BQXS01012759">
    <property type="protein sequence ID" value="GKT27619.1"/>
    <property type="molecule type" value="Genomic_DNA"/>
</dbReference>
<feature type="compositionally biased region" description="Polar residues" evidence="2">
    <location>
        <begin position="634"/>
        <end position="647"/>
    </location>
</feature>
<feature type="region of interest" description="Disordered" evidence="2">
    <location>
        <begin position="550"/>
        <end position="610"/>
    </location>
</feature>
<gene>
    <name evidence="3" type="ORF">ADUPG1_013929</name>
</gene>
<accession>A0ABQ5K828</accession>
<name>A0ABQ5K828_9EUKA</name>
<evidence type="ECO:0000313" key="4">
    <source>
        <dbReference type="Proteomes" id="UP001057375"/>
    </source>
</evidence>
<feature type="region of interest" description="Disordered" evidence="2">
    <location>
        <begin position="634"/>
        <end position="659"/>
    </location>
</feature>
<sequence length="1300" mass="146033">MMKKLSSLARTQYCYLHAFPDVKISTNSNSIEIQGVKYPKNVIQTISTGDSISLDTKLHISRSVLSDITDGYHHTLFLPVYNDEDNLDLILPQISFEEEESGIFPFICRNLFKFITISDNHEKEEYLLPSKKSSSSVNVSVLESLTPRGKSTDNSDFPVYSSHLSTTKSSSNLHKSHFIQVSCSVILDNAVEIDPLAPSFYFDPESKPQPHTPSDDVLAQPSRVSVRNYIELLHLLSLAEKNVKIVVDSIKRKQSDHVDLLPMSSEREEKKSDEEEDESSRTSSSKHVSHAENPHASGISIVTLDLFLETKNYLDQTTTNGQFRCVLWNVSESGIQRKDDTFSSNPLSCSSASYISPRTSDSSRKGSSGGIHTSSPLARMSETSSSLPACGSSSSIQASLFPSIIEIVEALLSSPPAVRTSSSSLSLFSMYHLGWKICELIKEESVMSICACLRGTEEEEEEEGGRGDDYGVDKQLKDRNGEEETEKADNTANQVSMINHSLVSLALHAASRPSASVASPSPHTIGIYPCILPFNRVILQGFKQWSQMEQEEHSDCKGRDKNLDKDSIPKRDMKKERKEKDSIVDKHPSISEQRPSKSKDKPIKIQPHEVDTEHNDISIFRFKSIDEIDRVVSTVTHKGQSDSSGKTSNGDDSDAHSSSSLLMHPSQAFIASMSAVRKSTSSPVRCVGQSHLVVLREVWRERRESLREQLGILQLQVEEYLEKIQDFEAKERDREKEMLEHAALLPQLDEIRQEIGLGTTQPTTSGSSPSLSDDSFIASGVSSSSSSSSQRYGSFPSTASPSSFTSATLKQLLHRLHDAETRCAILTHKHRNKMAWLSQLRDIPVSSSPRTVINSEVNPRTIKTCLLLGDIPYSLHPGANMTGDDMGELDALDIADVVSGLLWTIEHYKWELKRIKSDRELEEERWTGEMSEMSAEIDVLKSIVKDLRASHAIETYDRTKYEGRASSLSAVNKKQSETIISLSQRCKELETTNIHLSTQLAALAARHSSEVSIYRAQAEKFHDQCNKLQNDLKILRSEKKEEAKAHFEEITRIHSTHAQSISKQRKDALVAKAKLRQEKETYEHELRCLSMTLETIENDRNDAKLLITRLQSRLEEERRGKSDLKAEMRAKEGVVGTLVDRLSRVEIIEQEEERKRKEEKGDSMIKIVELEGKLDTMSMRNLKLNSEKENLNEQLSEANDLISALKDEIKAERKEFEEKESVLLRRIADLERSDGEYEMILKALENEKDANPSRFSFTSSPPPMPLEARMEEDVTPVPNYRTIEKESTPIPYSKTVHLGS</sequence>
<evidence type="ECO:0000313" key="3">
    <source>
        <dbReference type="EMBL" id="GKT27619.1"/>
    </source>
</evidence>
<evidence type="ECO:0000256" key="1">
    <source>
        <dbReference type="SAM" id="Coils"/>
    </source>
</evidence>
<proteinExistence type="predicted"/>
<feature type="region of interest" description="Disordered" evidence="2">
    <location>
        <begin position="758"/>
        <end position="803"/>
    </location>
</feature>
<protein>
    <submittedName>
        <fullName evidence="3">Uncharacterized protein</fullName>
    </submittedName>
</protein>
<organism evidence="3 4">
    <name type="scientific">Aduncisulcus paluster</name>
    <dbReference type="NCBI Taxonomy" id="2918883"/>
    <lineage>
        <taxon>Eukaryota</taxon>
        <taxon>Metamonada</taxon>
        <taxon>Carpediemonas-like organisms</taxon>
        <taxon>Aduncisulcus</taxon>
    </lineage>
</organism>